<evidence type="ECO:0000256" key="1">
    <source>
        <dbReference type="SAM" id="MobiDB-lite"/>
    </source>
</evidence>
<dbReference type="AlphaFoldDB" id="A0A8S9LZL6"/>
<proteinExistence type="predicted"/>
<comment type="caution">
    <text evidence="2">The sequence shown here is derived from an EMBL/GenBank/DDBJ whole genome shotgun (WGS) entry which is preliminary data.</text>
</comment>
<feature type="region of interest" description="Disordered" evidence="1">
    <location>
        <begin position="200"/>
        <end position="220"/>
    </location>
</feature>
<accession>A0A8S9LZL6</accession>
<feature type="region of interest" description="Disordered" evidence="1">
    <location>
        <begin position="32"/>
        <end position="74"/>
    </location>
</feature>
<dbReference type="EMBL" id="QGKY02000089">
    <property type="protein sequence ID" value="KAF2611068.1"/>
    <property type="molecule type" value="Genomic_DNA"/>
</dbReference>
<reference evidence="2" key="1">
    <citation type="submission" date="2019-12" db="EMBL/GenBank/DDBJ databases">
        <title>Genome sequencing and annotation of Brassica cretica.</title>
        <authorList>
            <person name="Studholme D.J."/>
            <person name="Sarris P.F."/>
        </authorList>
    </citation>
    <scope>NUCLEOTIDE SEQUENCE</scope>
    <source>
        <strain evidence="2">PFS-102/07</strain>
        <tissue evidence="2">Leaf</tissue>
    </source>
</reference>
<feature type="region of interest" description="Disordered" evidence="1">
    <location>
        <begin position="93"/>
        <end position="116"/>
    </location>
</feature>
<organism evidence="2">
    <name type="scientific">Brassica cretica</name>
    <name type="common">Mustard</name>
    <dbReference type="NCBI Taxonomy" id="69181"/>
    <lineage>
        <taxon>Eukaryota</taxon>
        <taxon>Viridiplantae</taxon>
        <taxon>Streptophyta</taxon>
        <taxon>Embryophyta</taxon>
        <taxon>Tracheophyta</taxon>
        <taxon>Spermatophyta</taxon>
        <taxon>Magnoliopsida</taxon>
        <taxon>eudicotyledons</taxon>
        <taxon>Gunneridae</taxon>
        <taxon>Pentapetalae</taxon>
        <taxon>rosids</taxon>
        <taxon>malvids</taxon>
        <taxon>Brassicales</taxon>
        <taxon>Brassicaceae</taxon>
        <taxon>Brassiceae</taxon>
        <taxon>Brassica</taxon>
    </lineage>
</organism>
<name>A0A8S9LZL6_BRACR</name>
<gene>
    <name evidence="2" type="ORF">F2Q70_00010065</name>
</gene>
<evidence type="ECO:0000313" key="2">
    <source>
        <dbReference type="EMBL" id="KAF2611068.1"/>
    </source>
</evidence>
<sequence length="257" mass="28591">MEQWNYVPENIYQDTAHGALLPPYTAKGYLKKHVPKNPDLKGAKASKKLGQLRGRSSPNKRTKPGKLSTVSSSTVPRHEVFTSALSMKTLSLSGSVVSQKPPNKKPRPAIPRGPSFDPNLRVCDLIEPETKSWNLPKLQTLISRDDIPLIRSLILPRAHLPNGYCWAPAKSGTYTVQSGYDLAMDMESDRSAYTLTVSEPSTTNLKAKEPDTSQSPPSERLLLGSRKVRNLHRPIWVRSRDGHGIRPLRLYPHCLGT</sequence>
<protein>
    <submittedName>
        <fullName evidence="2">Uncharacterized protein</fullName>
    </submittedName>
</protein>